<evidence type="ECO:0000313" key="3">
    <source>
        <dbReference type="EMBL" id="MBB5265521.1"/>
    </source>
</evidence>
<name>A0A7W8HBP3_9FIRM</name>
<dbReference type="InterPro" id="IPR029058">
    <property type="entry name" value="AB_hydrolase_fold"/>
</dbReference>
<dbReference type="Gene3D" id="3.40.50.1820">
    <property type="entry name" value="alpha/beta hydrolase"/>
    <property type="match status" value="1"/>
</dbReference>
<keyword evidence="1" id="KW-0732">Signal</keyword>
<dbReference type="InterPro" id="IPR000073">
    <property type="entry name" value="AB_hydrolase_1"/>
</dbReference>
<keyword evidence="4" id="KW-1185">Reference proteome</keyword>
<evidence type="ECO:0000259" key="2">
    <source>
        <dbReference type="Pfam" id="PF12697"/>
    </source>
</evidence>
<reference evidence="3 4" key="1">
    <citation type="submission" date="2020-08" db="EMBL/GenBank/DDBJ databases">
        <title>Genomic Encyclopedia of Type Strains, Phase IV (KMG-IV): sequencing the most valuable type-strain genomes for metagenomic binning, comparative biology and taxonomic classification.</title>
        <authorList>
            <person name="Goeker M."/>
        </authorList>
    </citation>
    <scope>NUCLEOTIDE SEQUENCE [LARGE SCALE GENOMIC DNA]</scope>
    <source>
        <strain evidence="3 4">DSM 106146</strain>
    </source>
</reference>
<dbReference type="RefSeq" id="WP_183775453.1">
    <property type="nucleotide sequence ID" value="NZ_JACHFW010000012.1"/>
</dbReference>
<dbReference type="PANTHER" id="PTHR46438">
    <property type="entry name" value="ALPHA/BETA-HYDROLASES SUPERFAMILY PROTEIN"/>
    <property type="match status" value="1"/>
</dbReference>
<evidence type="ECO:0000256" key="1">
    <source>
        <dbReference type="SAM" id="SignalP"/>
    </source>
</evidence>
<feature type="domain" description="AB hydrolase-1" evidence="2">
    <location>
        <begin position="65"/>
        <end position="309"/>
    </location>
</feature>
<dbReference type="PANTHER" id="PTHR46438:SF2">
    <property type="entry name" value="ALPHA_BETA-HYDROLASES SUPERFAMILY PROTEIN"/>
    <property type="match status" value="1"/>
</dbReference>
<accession>A0A7W8HBP3</accession>
<gene>
    <name evidence="3" type="ORF">HNP82_002667</name>
</gene>
<comment type="caution">
    <text evidence="3">The sequence shown here is derived from an EMBL/GenBank/DDBJ whole genome shotgun (WGS) entry which is preliminary data.</text>
</comment>
<proteinExistence type="predicted"/>
<protein>
    <submittedName>
        <fullName evidence="3">Pimeloyl-ACP methyl ester carboxylesterase</fullName>
    </submittedName>
</protein>
<dbReference type="EMBL" id="JACHFW010000012">
    <property type="protein sequence ID" value="MBB5265521.1"/>
    <property type="molecule type" value="Genomic_DNA"/>
</dbReference>
<sequence>MGKKRKFLAAAAFSVAIAAGIHVANQVIFFNSTRKGRLGGSTDSFYEWRFGRIYYTKQGNGRPLLLVHRIHYGACEAEWNELKEELSKHHTVYTLDLLGCGRSEKPKITYTNYLYVQLLNEFIRDVIKGKTDIMTSQNAASIATMACLVEPSLFNRMIFIQPEKISATAKTPKANHKALKYLMETPLIGTCLYNMISSQSSFRGLCREYYFHDSNKVPAQMAEIMNEAAHLGGPSARYLYASVRSHFTDIYIGNAIRKLDHSIYVIGSDDEESREAAEEYTDFNPAIETASIPKAGMLMQIEKPAEVLELCRLFLEY</sequence>
<dbReference type="Pfam" id="PF12697">
    <property type="entry name" value="Abhydrolase_6"/>
    <property type="match status" value="1"/>
</dbReference>
<feature type="chain" id="PRO_5039020429" evidence="1">
    <location>
        <begin position="25"/>
        <end position="317"/>
    </location>
</feature>
<dbReference type="SUPFAM" id="SSF53474">
    <property type="entry name" value="alpha/beta-Hydrolases"/>
    <property type="match status" value="1"/>
</dbReference>
<feature type="signal peptide" evidence="1">
    <location>
        <begin position="1"/>
        <end position="24"/>
    </location>
</feature>
<dbReference type="AlphaFoldDB" id="A0A7W8HBP3"/>
<dbReference type="Proteomes" id="UP000543642">
    <property type="component" value="Unassembled WGS sequence"/>
</dbReference>
<organism evidence="3 4">
    <name type="scientific">Catenibacillus scindens</name>
    <dbReference type="NCBI Taxonomy" id="673271"/>
    <lineage>
        <taxon>Bacteria</taxon>
        <taxon>Bacillati</taxon>
        <taxon>Bacillota</taxon>
        <taxon>Clostridia</taxon>
        <taxon>Lachnospirales</taxon>
        <taxon>Lachnospiraceae</taxon>
        <taxon>Catenibacillus</taxon>
    </lineage>
</organism>
<evidence type="ECO:0000313" key="4">
    <source>
        <dbReference type="Proteomes" id="UP000543642"/>
    </source>
</evidence>